<dbReference type="SUPFAM" id="SSF49452">
    <property type="entry name" value="Starch-binding domain-like"/>
    <property type="match status" value="3"/>
</dbReference>
<evidence type="ECO:0000313" key="3">
    <source>
        <dbReference type="EMBL" id="SEU03409.1"/>
    </source>
</evidence>
<dbReference type="RefSeq" id="WP_143097158.1">
    <property type="nucleotide sequence ID" value="NZ_BJXR01000018.1"/>
</dbReference>
<dbReference type="InterPro" id="IPR013784">
    <property type="entry name" value="Carb-bd-like_fold"/>
</dbReference>
<dbReference type="InterPro" id="IPR051417">
    <property type="entry name" value="SDr/BOS_complex"/>
</dbReference>
<gene>
    <name evidence="3" type="ORF">SAMN05443572_104481</name>
</gene>
<dbReference type="PANTHER" id="PTHR23303:SF14">
    <property type="entry name" value="BOS COMPLEX SUBUNIT NOMO1-RELATED"/>
    <property type="match status" value="1"/>
</dbReference>
<evidence type="ECO:0000256" key="1">
    <source>
        <dbReference type="ARBA" id="ARBA00022729"/>
    </source>
</evidence>
<comment type="caution">
    <text evidence="3">The sequence shown here is derived from an EMBL/GenBank/DDBJ whole genome shotgun (WGS) entry which is preliminary data.</text>
</comment>
<name>A0ABY1CGP7_MYXFU</name>
<feature type="region of interest" description="Disordered" evidence="2">
    <location>
        <begin position="85"/>
        <end position="107"/>
    </location>
</feature>
<feature type="region of interest" description="Disordered" evidence="2">
    <location>
        <begin position="29"/>
        <end position="51"/>
    </location>
</feature>
<feature type="compositionally biased region" description="Polar residues" evidence="2">
    <location>
        <begin position="30"/>
        <end position="39"/>
    </location>
</feature>
<dbReference type="PANTHER" id="PTHR23303">
    <property type="entry name" value="CARBOXYPEPTIDASE REGULATORY REGION-CONTAINING"/>
    <property type="match status" value="1"/>
</dbReference>
<dbReference type="Gene3D" id="2.60.40.1120">
    <property type="entry name" value="Carboxypeptidase-like, regulatory domain"/>
    <property type="match status" value="4"/>
</dbReference>
<evidence type="ECO:0000313" key="4">
    <source>
        <dbReference type="Proteomes" id="UP000183760"/>
    </source>
</evidence>
<organism evidence="3 4">
    <name type="scientific">Myxococcus fulvus</name>
    <dbReference type="NCBI Taxonomy" id="33"/>
    <lineage>
        <taxon>Bacteria</taxon>
        <taxon>Pseudomonadati</taxon>
        <taxon>Myxococcota</taxon>
        <taxon>Myxococcia</taxon>
        <taxon>Myxococcales</taxon>
        <taxon>Cystobacterineae</taxon>
        <taxon>Myxococcaceae</taxon>
        <taxon>Myxococcus</taxon>
    </lineage>
</organism>
<accession>A0ABY1CGP7</accession>
<keyword evidence="1" id="KW-0732">Signal</keyword>
<dbReference type="SUPFAM" id="SSF49464">
    <property type="entry name" value="Carboxypeptidase regulatory domain-like"/>
    <property type="match status" value="3"/>
</dbReference>
<dbReference type="Proteomes" id="UP000183760">
    <property type="component" value="Unassembled WGS sequence"/>
</dbReference>
<dbReference type="EMBL" id="FOIB01000004">
    <property type="protein sequence ID" value="SEU03409.1"/>
    <property type="molecule type" value="Genomic_DNA"/>
</dbReference>
<dbReference type="InterPro" id="IPR008969">
    <property type="entry name" value="CarboxyPept-like_regulatory"/>
</dbReference>
<proteinExistence type="predicted"/>
<reference evidence="3 4" key="1">
    <citation type="submission" date="2016-10" db="EMBL/GenBank/DDBJ databases">
        <authorList>
            <person name="Varghese N."/>
            <person name="Submissions S."/>
        </authorList>
    </citation>
    <scope>NUCLEOTIDE SEQUENCE [LARGE SCALE GENOMIC DNA]</scope>
    <source>
        <strain evidence="3 4">DSM 16525</strain>
    </source>
</reference>
<dbReference type="Pfam" id="PF13620">
    <property type="entry name" value="CarboxypepD_reg"/>
    <property type="match status" value="4"/>
</dbReference>
<protein>
    <submittedName>
        <fullName evidence="3">Carboxypeptidase regulatory-like domain-containing protein</fullName>
    </submittedName>
</protein>
<sequence>MRGWMGGTLLVLGALALLSWRLLGAEPRQPQASSRTRSVGTLPRTVAPRPPAAAGLSIQGTVVDAWGQPVSGAQVSASWPIEGETISKLPCPEDTPTSVSMREEDEDRIFPPTRSLPWCLPWTEDLIVQRLLAREGEAPLYAQAVSARDGTFILEGLPEGPHSLWVLSEKGATAHPGIPAGSRGVQLVVEAGREVRGQVTSEGAPLSDVSITVVSRGHTRFFDTSTDGEGRFRLGSLPRVGYLVFASKEGWSPAVTTGSPGWDLELRPARAVSGRVLSRGVPVSGVEVRALRTSAPANRKAAKATTDARGAFTFELSTGHHALTAEHEGLYALTRLEVGASALHDVTLELGGALHVEGTVFDDASQPLEGVSVTLTSAVEQGEPLSGLTDAQGRYRLGPVEPGSWDFTVQAKGWLVPTEVERRVVTPDTGTQDFTLARAYSLTGRVTDVAGHPVTGVPIRLRWVGEEEVPELIEDDTTDAEGRFVLDASQPGDYEVVVDTTDFIDAPVLVKVPARDAHIVVRVGATVEGHVVDGHGQPLIGGAVVLKLFTDELRLNATRTDAQGRFTRRGLAPGRYRVVVERATDSVDQRAWSDVEVAADAVTRVELRLDDGQTREGLVVDAEGAPLEGVLVRAEPRDALPPGGPAILKMVERFDQGVPTDASGRFVLRGLGPVAHAITAFKPGYALRLDAATQAVLQTHGGVHRSLIIKDTLYEPALRVPSGTTPLRLVMDRQSWVRGRVVGPDGSPMRRFMAGGEPMESEDGTFSFPRNPYSISKRYFFAAEGLRSAERVIDGGQGMPDLDLGEIRLERGRRLRGRVVDAQTDQPLAGVFVSARAQGAAPDSEASRTRSDAQGLFVFKEQVLSSGPVALELSEPTGHHPLVMSVGEGEDEVTARLEPTALVSVTAKDARGRPLDGYVAYFTAPDGEGSASPLERGQAWMSGLTPGTYIVSVLPARYTEQESSTFLPQRVVVPEHGRASVSFQALTAGATVKLVVPYHKDLHVALVPGGVAHPTKEEALGACMAPGLSAQWGEDALYFRHVPAGRATLLLTSEALPRFHVSDVDVPKEGTLVLTPRLAWKPLEGEDE</sequence>
<evidence type="ECO:0000256" key="2">
    <source>
        <dbReference type="SAM" id="MobiDB-lite"/>
    </source>
</evidence>
<keyword evidence="4" id="KW-1185">Reference proteome</keyword>